<accession>A0A1X6Z5F7</accession>
<sequence>MPGSSWLPTAGGPWSFWSRWYERAMAGDPLPWDLQREVALIPDAIWQQGPEAVAEQIAKIEAAYLARTTHLAEEVTLDPETGTFSVTPRPLENAPLISALLAQTEDALEDALQGQNGLREDMRAVRTLRRTHQRYGNDPQRIELDYTSVAISLRREIRETQELAETEDNLALLEAVEEGALAIRAQHPEIAENRQRIAQQRLREMDRADLEVLESAEPVLLALSEGEMAEDFARDIPQLINDATTPLPTGAPPLPGVDESMRVFHRVSWMKVIMDKLPDKGASLFDSKTNKTIRLALEGCALFTILGGPQIVTRLVEIGLKLFGVL</sequence>
<proteinExistence type="predicted"/>
<protein>
    <submittedName>
        <fullName evidence="1">Uncharacterized protein</fullName>
    </submittedName>
</protein>
<dbReference type="EMBL" id="FWFN01000003">
    <property type="protein sequence ID" value="SLN41618.1"/>
    <property type="molecule type" value="Genomic_DNA"/>
</dbReference>
<dbReference type="AlphaFoldDB" id="A0A1X6Z5F7"/>
<name>A0A1X6Z5F7_9RHOB</name>
<organism evidence="1 2">
    <name type="scientific">Pseudooceanicola marinus</name>
    <dbReference type="NCBI Taxonomy" id="396013"/>
    <lineage>
        <taxon>Bacteria</taxon>
        <taxon>Pseudomonadati</taxon>
        <taxon>Pseudomonadota</taxon>
        <taxon>Alphaproteobacteria</taxon>
        <taxon>Rhodobacterales</taxon>
        <taxon>Paracoccaceae</taxon>
        <taxon>Pseudooceanicola</taxon>
    </lineage>
</organism>
<evidence type="ECO:0000313" key="1">
    <source>
        <dbReference type="EMBL" id="SLN41618.1"/>
    </source>
</evidence>
<evidence type="ECO:0000313" key="2">
    <source>
        <dbReference type="Proteomes" id="UP000193963"/>
    </source>
</evidence>
<dbReference type="Proteomes" id="UP000193963">
    <property type="component" value="Unassembled WGS sequence"/>
</dbReference>
<keyword evidence="2" id="KW-1185">Reference proteome</keyword>
<gene>
    <name evidence="1" type="ORF">PSM7751_01921</name>
</gene>
<reference evidence="1 2" key="1">
    <citation type="submission" date="2017-03" db="EMBL/GenBank/DDBJ databases">
        <authorList>
            <person name="Afonso C.L."/>
            <person name="Miller P.J."/>
            <person name="Scott M.A."/>
            <person name="Spackman E."/>
            <person name="Goraichik I."/>
            <person name="Dimitrov K.M."/>
            <person name="Suarez D.L."/>
            <person name="Swayne D.E."/>
        </authorList>
    </citation>
    <scope>NUCLEOTIDE SEQUENCE [LARGE SCALE GENOMIC DNA]</scope>
    <source>
        <strain evidence="1 2">CECT 7751</strain>
    </source>
</reference>